<name>A0A2P6R8K1_ROSCH</name>
<dbReference type="AlphaFoldDB" id="A0A2P6R8K1"/>
<sequence>MASVIEISSSEDSGSDVSLSAADGVFIDSLRPSAPAGTSLPEVLDVEPLQTIPWEVVMGRGSRPESSKAGEAAAAKARRDERLASNSAASGSAGEGETAEQNVESAWFLPDGTAVDEAGGGMSGAAVARLKQAFRLPGSVKLRPPTADEKASILPTGCAAVHEAIFRQGVTLPLVPNLQILVCEFGLAFGQICPNMWRLMLAMNSLWRLSGCEGPTVAEVLHFYELVYVKRQGCHGQVNLSRRQGAPKLIENLRDSMSYWRGTFCVATDGWEYHARSNEEGPSFRIKSEFQPIRGWWPVSAENVWRAYMLELVFLLTTCFFCAAGLRYTLTREEECRVARIRGCWRNRNLLDFRLLTGWELLVDLRLTRSIGEDPTLSFCFKIELCLTGGCLSFF</sequence>
<evidence type="ECO:0000256" key="1">
    <source>
        <dbReference type="SAM" id="MobiDB-lite"/>
    </source>
</evidence>
<protein>
    <submittedName>
        <fullName evidence="2">Uncharacterized protein</fullName>
    </submittedName>
</protein>
<accession>A0A2P6R8K1</accession>
<evidence type="ECO:0000313" key="2">
    <source>
        <dbReference type="EMBL" id="PRQ42763.1"/>
    </source>
</evidence>
<evidence type="ECO:0000313" key="3">
    <source>
        <dbReference type="Proteomes" id="UP000238479"/>
    </source>
</evidence>
<feature type="compositionally biased region" description="Low complexity" evidence="1">
    <location>
        <begin position="84"/>
        <end position="100"/>
    </location>
</feature>
<dbReference type="Gramene" id="PRQ42763">
    <property type="protein sequence ID" value="PRQ42763"/>
    <property type="gene ID" value="RchiOBHm_Chr3g0461191"/>
</dbReference>
<feature type="region of interest" description="Disordered" evidence="1">
    <location>
        <begin position="57"/>
        <end position="101"/>
    </location>
</feature>
<proteinExistence type="predicted"/>
<gene>
    <name evidence="2" type="ORF">RchiOBHm_Chr3g0461191</name>
</gene>
<dbReference type="EMBL" id="PDCK01000041">
    <property type="protein sequence ID" value="PRQ42763.1"/>
    <property type="molecule type" value="Genomic_DNA"/>
</dbReference>
<keyword evidence="3" id="KW-1185">Reference proteome</keyword>
<reference evidence="2 3" key="1">
    <citation type="journal article" date="2018" name="Nat. Genet.">
        <title>The Rosa genome provides new insights in the design of modern roses.</title>
        <authorList>
            <person name="Bendahmane M."/>
        </authorList>
    </citation>
    <scope>NUCLEOTIDE SEQUENCE [LARGE SCALE GENOMIC DNA]</scope>
    <source>
        <strain evidence="3">cv. Old Blush</strain>
    </source>
</reference>
<comment type="caution">
    <text evidence="2">The sequence shown here is derived from an EMBL/GenBank/DDBJ whole genome shotgun (WGS) entry which is preliminary data.</text>
</comment>
<dbReference type="Proteomes" id="UP000238479">
    <property type="component" value="Chromosome 3"/>
</dbReference>
<organism evidence="2 3">
    <name type="scientific">Rosa chinensis</name>
    <name type="common">China rose</name>
    <dbReference type="NCBI Taxonomy" id="74649"/>
    <lineage>
        <taxon>Eukaryota</taxon>
        <taxon>Viridiplantae</taxon>
        <taxon>Streptophyta</taxon>
        <taxon>Embryophyta</taxon>
        <taxon>Tracheophyta</taxon>
        <taxon>Spermatophyta</taxon>
        <taxon>Magnoliopsida</taxon>
        <taxon>eudicotyledons</taxon>
        <taxon>Gunneridae</taxon>
        <taxon>Pentapetalae</taxon>
        <taxon>rosids</taxon>
        <taxon>fabids</taxon>
        <taxon>Rosales</taxon>
        <taxon>Rosaceae</taxon>
        <taxon>Rosoideae</taxon>
        <taxon>Rosoideae incertae sedis</taxon>
        <taxon>Rosa</taxon>
    </lineage>
</organism>